<dbReference type="AlphaFoldDB" id="A0A0D0CKQ9"/>
<dbReference type="InterPro" id="IPR029058">
    <property type="entry name" value="AB_hydrolase_fold"/>
</dbReference>
<protein>
    <recommendedName>
        <fullName evidence="1">AB hydrolase-1 domain-containing protein</fullName>
    </recommendedName>
</protein>
<dbReference type="Gene3D" id="3.40.50.1820">
    <property type="entry name" value="alpha/beta hydrolase"/>
    <property type="match status" value="1"/>
</dbReference>
<dbReference type="SUPFAM" id="SSF53474">
    <property type="entry name" value="alpha/beta-Hydrolases"/>
    <property type="match status" value="1"/>
</dbReference>
<evidence type="ECO:0000259" key="1">
    <source>
        <dbReference type="Pfam" id="PF00561"/>
    </source>
</evidence>
<dbReference type="InterPro" id="IPR000073">
    <property type="entry name" value="AB_hydrolase_1"/>
</dbReference>
<dbReference type="EMBL" id="KN834764">
    <property type="protein sequence ID" value="KIK63479.1"/>
    <property type="molecule type" value="Genomic_DNA"/>
</dbReference>
<gene>
    <name evidence="2" type="ORF">GYMLUDRAFT_41150</name>
</gene>
<feature type="domain" description="AB hydrolase-1" evidence="1">
    <location>
        <begin position="47"/>
        <end position="284"/>
    </location>
</feature>
<dbReference type="InterPro" id="IPR050471">
    <property type="entry name" value="AB_hydrolase"/>
</dbReference>
<reference evidence="2 3" key="1">
    <citation type="submission" date="2014-04" db="EMBL/GenBank/DDBJ databases">
        <title>Evolutionary Origins and Diversification of the Mycorrhizal Mutualists.</title>
        <authorList>
            <consortium name="DOE Joint Genome Institute"/>
            <consortium name="Mycorrhizal Genomics Consortium"/>
            <person name="Kohler A."/>
            <person name="Kuo A."/>
            <person name="Nagy L.G."/>
            <person name="Floudas D."/>
            <person name="Copeland A."/>
            <person name="Barry K.W."/>
            <person name="Cichocki N."/>
            <person name="Veneault-Fourrey C."/>
            <person name="LaButti K."/>
            <person name="Lindquist E.A."/>
            <person name="Lipzen A."/>
            <person name="Lundell T."/>
            <person name="Morin E."/>
            <person name="Murat C."/>
            <person name="Riley R."/>
            <person name="Ohm R."/>
            <person name="Sun H."/>
            <person name="Tunlid A."/>
            <person name="Henrissat B."/>
            <person name="Grigoriev I.V."/>
            <person name="Hibbett D.S."/>
            <person name="Martin F."/>
        </authorList>
    </citation>
    <scope>NUCLEOTIDE SEQUENCE [LARGE SCALE GENOMIC DNA]</scope>
    <source>
        <strain evidence="2 3">FD-317 M1</strain>
    </source>
</reference>
<evidence type="ECO:0000313" key="2">
    <source>
        <dbReference type="EMBL" id="KIK63479.1"/>
    </source>
</evidence>
<proteinExistence type="predicted"/>
<organism evidence="2 3">
    <name type="scientific">Collybiopsis luxurians FD-317 M1</name>
    <dbReference type="NCBI Taxonomy" id="944289"/>
    <lineage>
        <taxon>Eukaryota</taxon>
        <taxon>Fungi</taxon>
        <taxon>Dikarya</taxon>
        <taxon>Basidiomycota</taxon>
        <taxon>Agaricomycotina</taxon>
        <taxon>Agaricomycetes</taxon>
        <taxon>Agaricomycetidae</taxon>
        <taxon>Agaricales</taxon>
        <taxon>Marasmiineae</taxon>
        <taxon>Omphalotaceae</taxon>
        <taxon>Collybiopsis</taxon>
        <taxon>Collybiopsis luxurians</taxon>
    </lineage>
</organism>
<name>A0A0D0CKQ9_9AGAR</name>
<sequence length="357" mass="40600">MLFIDVKTRSGNIKFQYTISTPKSATADAIDSHLPVVLWFHPFAFPYVFHAQFADPLLRQFNLVIFSLRAHGETGGDELPEGYGVREAAEDALAFMDALSLPRCHFVAMDYGSSIALEIAMSNPNRVISLCIISQTCLQEPPDTLEGHQQLYDTWVASLPNPNERDEELSMEAGFGFAQLMFSNEFSNLGQAMFNIVHSMAQKNWGYYGLKNFRLAYIEFYRNRKSPSIERLSRIRCPVKLIYGTDDIAYPQKHTERFFKALRKAGVDVSLFVVPHAPHFVSVDFADRINPVIHHFITRNEVRRVLPVLDEVVSPWDSILRAAGWDPEGLNSDHDADILISYPPENRDTRPCNCRAR</sequence>
<dbReference type="Pfam" id="PF00561">
    <property type="entry name" value="Abhydrolase_1"/>
    <property type="match status" value="1"/>
</dbReference>
<dbReference type="PANTHER" id="PTHR43433">
    <property type="entry name" value="HYDROLASE, ALPHA/BETA FOLD FAMILY PROTEIN"/>
    <property type="match status" value="1"/>
</dbReference>
<evidence type="ECO:0000313" key="3">
    <source>
        <dbReference type="Proteomes" id="UP000053593"/>
    </source>
</evidence>
<dbReference type="HOGENOM" id="CLU_070118_0_0_1"/>
<accession>A0A0D0CKQ9</accession>
<dbReference type="PANTHER" id="PTHR43433:SF5">
    <property type="entry name" value="AB HYDROLASE-1 DOMAIN-CONTAINING PROTEIN"/>
    <property type="match status" value="1"/>
</dbReference>
<dbReference type="OrthoDB" id="19657at2759"/>
<keyword evidence="3" id="KW-1185">Reference proteome</keyword>
<dbReference type="Proteomes" id="UP000053593">
    <property type="component" value="Unassembled WGS sequence"/>
</dbReference>